<sequence>MPFEGRVERADIIRRINAHPLGDTPGRMREAFARLILGDRPDPLPAGVGLLRAAGGLTVQPMPRLASDIAPDIIWFHGGGYVFGAPETHLRPAIHLAAAHGLTVHLPRYRLAPEHRWPAPLEDALAAVGDGPVPVLAGDSAGGHLALVTALELARRGRPAPALLLFSPNTDRTGLNDDRSLMEGLDPMVDDAGDRRLAAMCFGDMPAQHRHVSLLRDDLSLLPPTWIEVGLPEVLRLDSVLLYRMGLEAGAEVHLQETPGLPHMGQLWAPWWPEACASLDRAAEFARDKAAGRVSRAG</sequence>
<protein>
    <submittedName>
        <fullName evidence="3">Alpha/beta hydrolase fold domain-containing protein</fullName>
    </submittedName>
</protein>
<dbReference type="Gene3D" id="3.40.50.1820">
    <property type="entry name" value="alpha/beta hydrolase"/>
    <property type="match status" value="1"/>
</dbReference>
<dbReference type="Proteomes" id="UP001243420">
    <property type="component" value="Chromosome"/>
</dbReference>
<keyword evidence="4" id="KW-1185">Reference proteome</keyword>
<dbReference type="RefSeq" id="WP_279965744.1">
    <property type="nucleotide sequence ID" value="NZ_CP122537.1"/>
</dbReference>
<reference evidence="3 4" key="1">
    <citation type="submission" date="2023-04" db="EMBL/GenBank/DDBJ databases">
        <title>Jannaschia ovalis sp. nov., a marine bacterium isolated from sea tidal flat.</title>
        <authorList>
            <person name="Kwon D.Y."/>
            <person name="Kim J.-J."/>
        </authorList>
    </citation>
    <scope>NUCLEOTIDE SEQUENCE [LARGE SCALE GENOMIC DNA]</scope>
    <source>
        <strain evidence="3 4">GRR-S6-38</strain>
    </source>
</reference>
<dbReference type="InterPro" id="IPR013094">
    <property type="entry name" value="AB_hydrolase_3"/>
</dbReference>
<evidence type="ECO:0000313" key="4">
    <source>
        <dbReference type="Proteomes" id="UP001243420"/>
    </source>
</evidence>
<accession>A0ABY8LCD8</accession>
<dbReference type="PANTHER" id="PTHR48081">
    <property type="entry name" value="AB HYDROLASE SUPERFAMILY PROTEIN C4A8.06C"/>
    <property type="match status" value="1"/>
</dbReference>
<keyword evidence="1 3" id="KW-0378">Hydrolase</keyword>
<dbReference type="EMBL" id="CP122537">
    <property type="protein sequence ID" value="WGH78987.1"/>
    <property type="molecule type" value="Genomic_DNA"/>
</dbReference>
<evidence type="ECO:0000313" key="3">
    <source>
        <dbReference type="EMBL" id="WGH78987.1"/>
    </source>
</evidence>
<organism evidence="3 4">
    <name type="scientific">Jannaschia ovalis</name>
    <dbReference type="NCBI Taxonomy" id="3038773"/>
    <lineage>
        <taxon>Bacteria</taxon>
        <taxon>Pseudomonadati</taxon>
        <taxon>Pseudomonadota</taxon>
        <taxon>Alphaproteobacteria</taxon>
        <taxon>Rhodobacterales</taxon>
        <taxon>Roseobacteraceae</taxon>
        <taxon>Jannaschia</taxon>
    </lineage>
</organism>
<name>A0ABY8LCD8_9RHOB</name>
<gene>
    <name evidence="3" type="ORF">P8627_01635</name>
</gene>
<proteinExistence type="predicted"/>
<dbReference type="InterPro" id="IPR029058">
    <property type="entry name" value="AB_hydrolase_fold"/>
</dbReference>
<dbReference type="GO" id="GO:0016787">
    <property type="term" value="F:hydrolase activity"/>
    <property type="evidence" value="ECO:0007669"/>
    <property type="project" value="UniProtKB-KW"/>
</dbReference>
<feature type="domain" description="Alpha/beta hydrolase fold-3" evidence="2">
    <location>
        <begin position="73"/>
        <end position="264"/>
    </location>
</feature>
<evidence type="ECO:0000259" key="2">
    <source>
        <dbReference type="Pfam" id="PF07859"/>
    </source>
</evidence>
<dbReference type="InterPro" id="IPR050300">
    <property type="entry name" value="GDXG_lipolytic_enzyme"/>
</dbReference>
<dbReference type="PANTHER" id="PTHR48081:SF8">
    <property type="entry name" value="ALPHA_BETA HYDROLASE FOLD-3 DOMAIN-CONTAINING PROTEIN-RELATED"/>
    <property type="match status" value="1"/>
</dbReference>
<dbReference type="SUPFAM" id="SSF53474">
    <property type="entry name" value="alpha/beta-Hydrolases"/>
    <property type="match status" value="1"/>
</dbReference>
<evidence type="ECO:0000256" key="1">
    <source>
        <dbReference type="ARBA" id="ARBA00022801"/>
    </source>
</evidence>
<dbReference type="Pfam" id="PF07859">
    <property type="entry name" value="Abhydrolase_3"/>
    <property type="match status" value="1"/>
</dbReference>